<keyword evidence="8 10" id="KW-0413">Isomerase</keyword>
<evidence type="ECO:0000313" key="13">
    <source>
        <dbReference type="Proteomes" id="UP000831485"/>
    </source>
</evidence>
<dbReference type="AlphaFoldDB" id="A0A6V8MW34"/>
<dbReference type="PANTHER" id="PTHR43629:SF2">
    <property type="entry name" value="RHODANESE-LIKE_PPIC DOMAIN-CONTAINING PROTEIN 12, CHLOROPLASTIC"/>
    <property type="match status" value="1"/>
</dbReference>
<evidence type="ECO:0000256" key="3">
    <source>
        <dbReference type="ARBA" id="ARBA00022490"/>
    </source>
</evidence>
<dbReference type="InterPro" id="IPR052204">
    <property type="entry name" value="PpiC/parvulin_rotamase"/>
</dbReference>
<evidence type="ECO:0000256" key="8">
    <source>
        <dbReference type="PROSITE-ProRule" id="PRU00278"/>
    </source>
</evidence>
<dbReference type="GO" id="GO:0005737">
    <property type="term" value="C:cytoplasm"/>
    <property type="evidence" value="ECO:0007669"/>
    <property type="project" value="UniProtKB-SubCell"/>
</dbReference>
<dbReference type="PROSITE" id="PS01096">
    <property type="entry name" value="PPIC_PPIASE_1"/>
    <property type="match status" value="1"/>
</dbReference>
<dbReference type="InterPro" id="IPR046357">
    <property type="entry name" value="PPIase_dom_sf"/>
</dbReference>
<evidence type="ECO:0000256" key="4">
    <source>
        <dbReference type="ARBA" id="ARBA00040926"/>
    </source>
</evidence>
<dbReference type="InterPro" id="IPR000297">
    <property type="entry name" value="PPIase_PpiC"/>
</dbReference>
<keyword evidence="3" id="KW-0963">Cytoplasm</keyword>
<evidence type="ECO:0000256" key="6">
    <source>
        <dbReference type="ARBA" id="ARBA00043072"/>
    </source>
</evidence>
<dbReference type="Proteomes" id="UP000568888">
    <property type="component" value="Unassembled WGS sequence"/>
</dbReference>
<evidence type="ECO:0000256" key="7">
    <source>
        <dbReference type="ARBA" id="ARBA00046231"/>
    </source>
</evidence>
<evidence type="ECO:0000259" key="9">
    <source>
        <dbReference type="PROSITE" id="PS50198"/>
    </source>
</evidence>
<proteinExistence type="inferred from homology"/>
<dbReference type="EMBL" id="CP096574">
    <property type="protein sequence ID" value="UPU34419.1"/>
    <property type="molecule type" value="Genomic_DNA"/>
</dbReference>
<comment type="function">
    <text evidence="7">PPIases accelerate the folding of proteins. It prefers amino acid residues with hydrophobic side chains like leucine and phenylalanine in the P1 position of the peptides substrates.</text>
</comment>
<dbReference type="RefSeq" id="WP_183347428.1">
    <property type="nucleotide sequence ID" value="NZ_BLXY01000003.1"/>
</dbReference>
<dbReference type="PROSITE" id="PS50198">
    <property type="entry name" value="PPIC_PPIASE_2"/>
    <property type="match status" value="1"/>
</dbReference>
<evidence type="ECO:0000256" key="1">
    <source>
        <dbReference type="ARBA" id="ARBA00004496"/>
    </source>
</evidence>
<evidence type="ECO:0000313" key="11">
    <source>
        <dbReference type="EMBL" id="UPU34419.1"/>
    </source>
</evidence>
<dbReference type="SUPFAM" id="SSF54534">
    <property type="entry name" value="FKBP-like"/>
    <property type="match status" value="1"/>
</dbReference>
<dbReference type="Pfam" id="PF00639">
    <property type="entry name" value="Rotamase"/>
    <property type="match status" value="1"/>
</dbReference>
<keyword evidence="13" id="KW-1185">Reference proteome</keyword>
<evidence type="ECO:0000256" key="2">
    <source>
        <dbReference type="ARBA" id="ARBA00007656"/>
    </source>
</evidence>
<accession>A0A6V8MW34</accession>
<dbReference type="EMBL" id="BLXY01000003">
    <property type="protein sequence ID" value="GFO64405.1"/>
    <property type="molecule type" value="Genomic_DNA"/>
</dbReference>
<dbReference type="GO" id="GO:0003755">
    <property type="term" value="F:peptidyl-prolyl cis-trans isomerase activity"/>
    <property type="evidence" value="ECO:0007669"/>
    <property type="project" value="UniProtKB-KW"/>
</dbReference>
<comment type="subcellular location">
    <subcellularLocation>
        <location evidence="1">Cytoplasm</location>
    </subcellularLocation>
</comment>
<organism evidence="10 12">
    <name type="scientific">Geomonas paludis</name>
    <dbReference type="NCBI Taxonomy" id="2740185"/>
    <lineage>
        <taxon>Bacteria</taxon>
        <taxon>Pseudomonadati</taxon>
        <taxon>Thermodesulfobacteriota</taxon>
        <taxon>Desulfuromonadia</taxon>
        <taxon>Geobacterales</taxon>
        <taxon>Geobacteraceae</taxon>
        <taxon>Geomonas</taxon>
    </lineage>
</organism>
<evidence type="ECO:0000256" key="5">
    <source>
        <dbReference type="ARBA" id="ARBA00041926"/>
    </source>
</evidence>
<feature type="domain" description="PpiC" evidence="9">
    <location>
        <begin position="1"/>
        <end position="90"/>
    </location>
</feature>
<keyword evidence="8" id="KW-0697">Rotamase</keyword>
<dbReference type="Gene3D" id="3.10.50.40">
    <property type="match status" value="1"/>
</dbReference>
<reference evidence="12" key="1">
    <citation type="submission" date="2020-06" db="EMBL/GenBank/DDBJ databases">
        <title>Draft genomic sequecing of Geomonas sp. Red736.</title>
        <authorList>
            <person name="Itoh H."/>
            <person name="Xu Z.X."/>
            <person name="Ushijima N."/>
            <person name="Masuda Y."/>
            <person name="Shiratori Y."/>
            <person name="Senoo K."/>
        </authorList>
    </citation>
    <scope>NUCLEOTIDE SEQUENCE [LARGE SCALE GENOMIC DNA]</scope>
    <source>
        <strain evidence="12">Red736</strain>
    </source>
</reference>
<reference evidence="11" key="3">
    <citation type="submission" date="2022-04" db="EMBL/GenBank/DDBJ databases">
        <authorList>
            <person name="Liu G."/>
        </authorList>
    </citation>
    <scope>NUCLEOTIDE SEQUENCE</scope>
    <source>
        <strain evidence="11">RG22</strain>
    </source>
</reference>
<dbReference type="PANTHER" id="PTHR43629">
    <property type="entry name" value="PEPTIDYL-PROLYL CIS-TRANS ISOMERASE"/>
    <property type="match status" value="1"/>
</dbReference>
<protein>
    <recommendedName>
        <fullName evidence="4">Peptidyl-prolyl cis-trans isomerase C</fullName>
    </recommendedName>
    <alternativeName>
        <fullName evidence="6">Parvulin</fullName>
    </alternativeName>
    <alternativeName>
        <fullName evidence="5">Rotamase C</fullName>
    </alternativeName>
</protein>
<sequence>MARATASHILVATEAECVALKNQIEAGADFSEVARAHSQCPSGNQGGRLGEFGPGQMVREFDEVVFSGEVGKVLGPVKTQFGYHLILITSRTA</sequence>
<reference evidence="10" key="2">
    <citation type="journal article" date="2021" name="Int. J. Syst. Evol. Microbiol.">
        <title>Geomonas silvestris sp. nov., Geomonas paludis sp. nov. and Geomonas limicola sp. nov., isolated from terrestrial environments, and emended description of the genus Geomonas.</title>
        <authorList>
            <person name="Itoh H."/>
            <person name="Xu Z."/>
            <person name="Masuda Y."/>
            <person name="Ushijima N."/>
            <person name="Hayakawa C."/>
            <person name="Shiratori Y."/>
            <person name="Senoo K."/>
        </authorList>
    </citation>
    <scope>NUCLEOTIDE SEQUENCE</scope>
    <source>
        <strain evidence="10">Red736</strain>
    </source>
</reference>
<name>A0A6V8MW34_9BACT</name>
<gene>
    <name evidence="10" type="primary">ppiC2</name>
    <name evidence="10" type="ORF">GMPD_23240</name>
    <name evidence="11" type="ORF">M1B72_13260</name>
</gene>
<dbReference type="InterPro" id="IPR023058">
    <property type="entry name" value="PPIase_PpiC_CS"/>
</dbReference>
<comment type="similarity">
    <text evidence="2">Belongs to the PpiC/parvulin rotamase family.</text>
</comment>
<evidence type="ECO:0000313" key="10">
    <source>
        <dbReference type="EMBL" id="GFO64405.1"/>
    </source>
</evidence>
<evidence type="ECO:0000313" key="12">
    <source>
        <dbReference type="Proteomes" id="UP000568888"/>
    </source>
</evidence>
<dbReference type="Proteomes" id="UP000831485">
    <property type="component" value="Chromosome"/>
</dbReference>